<protein>
    <recommendedName>
        <fullName evidence="2">YdbS-like PH domain-containing protein</fullName>
    </recommendedName>
</protein>
<evidence type="ECO:0000259" key="2">
    <source>
        <dbReference type="Pfam" id="PF03703"/>
    </source>
</evidence>
<dbReference type="OrthoDB" id="1750577at2"/>
<keyword evidence="1" id="KW-0812">Transmembrane</keyword>
<dbReference type="Proteomes" id="UP000286100">
    <property type="component" value="Unassembled WGS sequence"/>
</dbReference>
<name>A0A418WPB0_9SPHN</name>
<evidence type="ECO:0000313" key="3">
    <source>
        <dbReference type="EMBL" id="RJF93061.1"/>
    </source>
</evidence>
<dbReference type="Pfam" id="PF03703">
    <property type="entry name" value="bPH_2"/>
    <property type="match status" value="1"/>
</dbReference>
<keyword evidence="1" id="KW-1133">Transmembrane helix</keyword>
<proteinExistence type="predicted"/>
<dbReference type="InterPro" id="IPR005182">
    <property type="entry name" value="YdbS-like_PH"/>
</dbReference>
<feature type="domain" description="YdbS-like PH" evidence="2">
    <location>
        <begin position="66"/>
        <end position="144"/>
    </location>
</feature>
<dbReference type="AlphaFoldDB" id="A0A418WPB0"/>
<gene>
    <name evidence="3" type="ORF">D3876_01400</name>
</gene>
<keyword evidence="4" id="KW-1185">Reference proteome</keyword>
<dbReference type="PANTHER" id="PTHR34473:SF3">
    <property type="entry name" value="TRANSMEMBRANE PROTEIN-RELATED"/>
    <property type="match status" value="1"/>
</dbReference>
<keyword evidence="1" id="KW-0472">Membrane</keyword>
<sequence length="153" mass="16407">MTGLEPGQLWVMRIHAAIVGAVVLTVAAGANAVLAVALPVPMGAIVAPVALLLVYPVLFGPTRRFAAWRYGADDQELRIRHGVVIQVQTVVPFGRVQHIDVSQGPIERAFGVARLVLHTAGTANSQVVLPGLSRATAETLRDEIRVHIRQDLM</sequence>
<feature type="transmembrane region" description="Helical" evidence="1">
    <location>
        <begin position="40"/>
        <end position="59"/>
    </location>
</feature>
<evidence type="ECO:0000313" key="4">
    <source>
        <dbReference type="Proteomes" id="UP000286100"/>
    </source>
</evidence>
<feature type="transmembrane region" description="Helical" evidence="1">
    <location>
        <begin position="12"/>
        <end position="34"/>
    </location>
</feature>
<dbReference type="EMBL" id="QYUM01000002">
    <property type="protein sequence ID" value="RJF93061.1"/>
    <property type="molecule type" value="Genomic_DNA"/>
</dbReference>
<reference evidence="3 4" key="1">
    <citation type="submission" date="2018-09" db="EMBL/GenBank/DDBJ databases">
        <authorList>
            <person name="Zhu H."/>
        </authorList>
    </citation>
    <scope>NUCLEOTIDE SEQUENCE [LARGE SCALE GENOMIC DNA]</scope>
    <source>
        <strain evidence="3 4">K2R01-6</strain>
    </source>
</reference>
<dbReference type="PANTHER" id="PTHR34473">
    <property type="entry name" value="UPF0699 TRANSMEMBRANE PROTEIN YDBS"/>
    <property type="match status" value="1"/>
</dbReference>
<dbReference type="RefSeq" id="WP_119759340.1">
    <property type="nucleotide sequence ID" value="NZ_QYUM01000002.1"/>
</dbReference>
<accession>A0A418WPB0</accession>
<organism evidence="3 4">
    <name type="scientific">Sphingomonas cavernae</name>
    <dbReference type="NCBI Taxonomy" id="2320861"/>
    <lineage>
        <taxon>Bacteria</taxon>
        <taxon>Pseudomonadati</taxon>
        <taxon>Pseudomonadota</taxon>
        <taxon>Alphaproteobacteria</taxon>
        <taxon>Sphingomonadales</taxon>
        <taxon>Sphingomonadaceae</taxon>
        <taxon>Sphingomonas</taxon>
    </lineage>
</organism>
<comment type="caution">
    <text evidence="3">The sequence shown here is derived from an EMBL/GenBank/DDBJ whole genome shotgun (WGS) entry which is preliminary data.</text>
</comment>
<evidence type="ECO:0000256" key="1">
    <source>
        <dbReference type="SAM" id="Phobius"/>
    </source>
</evidence>